<name>A0A5B7ITD3_PORTR</name>
<comment type="caution">
    <text evidence="1">The sequence shown here is derived from an EMBL/GenBank/DDBJ whole genome shotgun (WGS) entry which is preliminary data.</text>
</comment>
<organism evidence="1 2">
    <name type="scientific">Portunus trituberculatus</name>
    <name type="common">Swimming crab</name>
    <name type="synonym">Neptunus trituberculatus</name>
    <dbReference type="NCBI Taxonomy" id="210409"/>
    <lineage>
        <taxon>Eukaryota</taxon>
        <taxon>Metazoa</taxon>
        <taxon>Ecdysozoa</taxon>
        <taxon>Arthropoda</taxon>
        <taxon>Crustacea</taxon>
        <taxon>Multicrustacea</taxon>
        <taxon>Malacostraca</taxon>
        <taxon>Eumalacostraca</taxon>
        <taxon>Eucarida</taxon>
        <taxon>Decapoda</taxon>
        <taxon>Pleocyemata</taxon>
        <taxon>Brachyura</taxon>
        <taxon>Eubrachyura</taxon>
        <taxon>Portunoidea</taxon>
        <taxon>Portunidae</taxon>
        <taxon>Portuninae</taxon>
        <taxon>Portunus</taxon>
    </lineage>
</organism>
<evidence type="ECO:0000313" key="1">
    <source>
        <dbReference type="EMBL" id="MPC85613.1"/>
    </source>
</evidence>
<dbReference type="EMBL" id="VSRR010068973">
    <property type="protein sequence ID" value="MPC85613.1"/>
    <property type="molecule type" value="Genomic_DNA"/>
</dbReference>
<evidence type="ECO:0000313" key="2">
    <source>
        <dbReference type="Proteomes" id="UP000324222"/>
    </source>
</evidence>
<keyword evidence="1" id="KW-0689">Ribosomal protein</keyword>
<reference evidence="1 2" key="1">
    <citation type="submission" date="2019-05" db="EMBL/GenBank/DDBJ databases">
        <title>Another draft genome of Portunus trituberculatus and its Hox gene families provides insights of decapod evolution.</title>
        <authorList>
            <person name="Jeong J.-H."/>
            <person name="Song I."/>
            <person name="Kim S."/>
            <person name="Choi T."/>
            <person name="Kim D."/>
            <person name="Ryu S."/>
            <person name="Kim W."/>
        </authorList>
    </citation>
    <scope>NUCLEOTIDE SEQUENCE [LARGE SCALE GENOMIC DNA]</scope>
    <source>
        <tissue evidence="1">Muscle</tissue>
    </source>
</reference>
<sequence>MTFKWLSRQINHINSQLAPPRTPLRTSPPQLATLFTSPARSTRNLLHSYFWSYFFPYQCGKDKSARMPFMKGRAPIRRTLQYLQSSNLVLKERVKVGMCVFGGLVRSLSLSLSLSLCVCRSHNSLYKYGTSPPFHYTYT</sequence>
<proteinExistence type="predicted"/>
<keyword evidence="2" id="KW-1185">Reference proteome</keyword>
<dbReference type="Proteomes" id="UP000324222">
    <property type="component" value="Unassembled WGS sequence"/>
</dbReference>
<accession>A0A5B7ITD3</accession>
<dbReference type="GO" id="GO:0005840">
    <property type="term" value="C:ribosome"/>
    <property type="evidence" value="ECO:0007669"/>
    <property type="project" value="UniProtKB-KW"/>
</dbReference>
<gene>
    <name evidence="1" type="primary">mRpS25</name>
    <name evidence="1" type="ORF">E2C01_080394</name>
</gene>
<dbReference type="AlphaFoldDB" id="A0A5B7ITD3"/>
<keyword evidence="1" id="KW-0687">Ribonucleoprotein</keyword>
<protein>
    <submittedName>
        <fullName evidence="1">Putative 28S ribosomal protein S25, mitochondrial</fullName>
    </submittedName>
</protein>